<proteinExistence type="predicted"/>
<feature type="domain" description="Peptidase S8/S53" evidence="2">
    <location>
        <begin position="311"/>
        <end position="635"/>
    </location>
</feature>
<dbReference type="GO" id="GO:0004252">
    <property type="term" value="F:serine-type endopeptidase activity"/>
    <property type="evidence" value="ECO:0007669"/>
    <property type="project" value="InterPro"/>
</dbReference>
<organism evidence="3 4">
    <name type="scientific">Vibrio aerogenes CECT 7868</name>
    <dbReference type="NCBI Taxonomy" id="1216006"/>
    <lineage>
        <taxon>Bacteria</taxon>
        <taxon>Pseudomonadati</taxon>
        <taxon>Pseudomonadota</taxon>
        <taxon>Gammaproteobacteria</taxon>
        <taxon>Vibrionales</taxon>
        <taxon>Vibrionaceae</taxon>
        <taxon>Vibrio</taxon>
    </lineage>
</organism>
<feature type="chain" id="PRO_5009915995" evidence="1">
    <location>
        <begin position="30"/>
        <end position="653"/>
    </location>
</feature>
<gene>
    <name evidence="3" type="ORF">VA7868_03714</name>
</gene>
<accession>A0A1M6B5H3</accession>
<evidence type="ECO:0000313" key="4">
    <source>
        <dbReference type="Proteomes" id="UP000184608"/>
    </source>
</evidence>
<dbReference type="OrthoDB" id="9813435at2"/>
<dbReference type="Proteomes" id="UP000184608">
    <property type="component" value="Unassembled WGS sequence"/>
</dbReference>
<sequence>MKNNISKPLFWSNTFLACVFSLHLPAVHASETNQAVLPAPLVSPKQDSKLDMKIQNALNQNTNGVRSLLSVTANIQLSSVPDDLKQQLEAMHVEVLQISKQYHLVTVRLTPKSDLEALKKLSVVLYVSQASPSSHYVGKATDHSVSALNVDQVQKTLPGLTGKGVRVGIISDSFAHSSGVRGDKTTPALRKAGILKNAKNQISGDLPASVELRDDANTYSDTDEGAAMAENIHDIAPDADISFYSDQASMLGFVAAVKDLCKPRSEGGAGADIIVDDTMYSSAPFYQPGIINEAIKECVASGVMFFTIAGNDSERSYEFTYQDIDTSTYDNHSSSSDGKVAYGYDFHKWPNGSAYLPVTIPAGSHFRAVLNWNQPYISYQENKINFPLIDFDMYLLEKDSNNNVSVVYSSLSEQGDKKYNDPYEQIWYTNNSGSSKTFYLAVNHWSGNTDVIPQNLNVPVKLNLRFPMSSDNIKVGVDYNSSMMYGHAYSEGAITVAAMPWYGSHPYVNSDADIFVESQSSKGSASHPFYFDIDGNYAYSTMKRPSITSTDGGDTSFFGSDIPSSWNVINEPDGLPNFFGTSSAAPTLAGVAALLKQYAGSDASGEMIKEALLSTARDIKTDRGSEGWDPVTGAGEADAQAALNYLKKMIGKD</sequence>
<evidence type="ECO:0000313" key="3">
    <source>
        <dbReference type="EMBL" id="SHI43920.1"/>
    </source>
</evidence>
<name>A0A1M6B5H3_9VIBR</name>
<evidence type="ECO:0000259" key="2">
    <source>
        <dbReference type="Pfam" id="PF00082"/>
    </source>
</evidence>
<feature type="signal peptide" evidence="1">
    <location>
        <begin position="1"/>
        <end position="29"/>
    </location>
</feature>
<dbReference type="InterPro" id="IPR036852">
    <property type="entry name" value="Peptidase_S8/S53_dom_sf"/>
</dbReference>
<dbReference type="SUPFAM" id="SSF52743">
    <property type="entry name" value="Subtilisin-like"/>
    <property type="match status" value="1"/>
</dbReference>
<dbReference type="PROSITE" id="PS51257">
    <property type="entry name" value="PROKAR_LIPOPROTEIN"/>
    <property type="match status" value="1"/>
</dbReference>
<dbReference type="STRING" id="1216006.VA7868_03714"/>
<reference evidence="3 4" key="1">
    <citation type="submission" date="2016-11" db="EMBL/GenBank/DDBJ databases">
        <authorList>
            <person name="Jaros S."/>
            <person name="Januszkiewicz K."/>
            <person name="Wedrychowicz H."/>
        </authorList>
    </citation>
    <scope>NUCLEOTIDE SEQUENCE [LARGE SCALE GENOMIC DNA]</scope>
    <source>
        <strain evidence="3 4">CECT 7868</strain>
    </source>
</reference>
<dbReference type="AlphaFoldDB" id="A0A1M6B5H3"/>
<protein>
    <submittedName>
        <fullName evidence="3">Subtilase family protein</fullName>
    </submittedName>
</protein>
<keyword evidence="1" id="KW-0732">Signal</keyword>
<dbReference type="RefSeq" id="WP_073605327.1">
    <property type="nucleotide sequence ID" value="NZ_FQXZ01000040.1"/>
</dbReference>
<dbReference type="Gene3D" id="3.40.50.200">
    <property type="entry name" value="Peptidase S8/S53 domain"/>
    <property type="match status" value="2"/>
</dbReference>
<evidence type="ECO:0000256" key="1">
    <source>
        <dbReference type="SAM" id="SignalP"/>
    </source>
</evidence>
<keyword evidence="4" id="KW-1185">Reference proteome</keyword>
<dbReference type="GO" id="GO:0006508">
    <property type="term" value="P:proteolysis"/>
    <property type="evidence" value="ECO:0007669"/>
    <property type="project" value="InterPro"/>
</dbReference>
<dbReference type="Pfam" id="PF00082">
    <property type="entry name" value="Peptidase_S8"/>
    <property type="match status" value="1"/>
</dbReference>
<dbReference type="InterPro" id="IPR000209">
    <property type="entry name" value="Peptidase_S8/S53_dom"/>
</dbReference>
<dbReference type="EMBL" id="FQXZ01000040">
    <property type="protein sequence ID" value="SHI43920.1"/>
    <property type="molecule type" value="Genomic_DNA"/>
</dbReference>